<name>A0A7W7D185_9ACTN</name>
<dbReference type="Proteomes" id="UP000542742">
    <property type="component" value="Unassembled WGS sequence"/>
</dbReference>
<protein>
    <submittedName>
        <fullName evidence="1">Uncharacterized protein</fullName>
    </submittedName>
</protein>
<reference evidence="1 2" key="1">
    <citation type="submission" date="2020-08" db="EMBL/GenBank/DDBJ databases">
        <title>Sequencing the genomes of 1000 actinobacteria strains.</title>
        <authorList>
            <person name="Klenk H.-P."/>
        </authorList>
    </citation>
    <scope>NUCLEOTIDE SEQUENCE [LARGE SCALE GENOMIC DNA]</scope>
    <source>
        <strain evidence="1 2">DSM 45518</strain>
    </source>
</reference>
<keyword evidence="2" id="KW-1185">Reference proteome</keyword>
<organism evidence="1 2">
    <name type="scientific">Paractinoplanes abujensis</name>
    <dbReference type="NCBI Taxonomy" id="882441"/>
    <lineage>
        <taxon>Bacteria</taxon>
        <taxon>Bacillati</taxon>
        <taxon>Actinomycetota</taxon>
        <taxon>Actinomycetes</taxon>
        <taxon>Micromonosporales</taxon>
        <taxon>Micromonosporaceae</taxon>
        <taxon>Paractinoplanes</taxon>
    </lineage>
</organism>
<dbReference type="EMBL" id="JACHMF010000001">
    <property type="protein sequence ID" value="MBB4696876.1"/>
    <property type="molecule type" value="Genomic_DNA"/>
</dbReference>
<evidence type="ECO:0000313" key="1">
    <source>
        <dbReference type="EMBL" id="MBB4696876.1"/>
    </source>
</evidence>
<evidence type="ECO:0000313" key="2">
    <source>
        <dbReference type="Proteomes" id="UP000542742"/>
    </source>
</evidence>
<sequence length="51" mass="5588">MGSWGEQQCQIFEVEPEKMPRCTFAEGVLEGMGRGCPGLLSRPRSTMVAAE</sequence>
<accession>A0A7W7D185</accession>
<proteinExistence type="predicted"/>
<comment type="caution">
    <text evidence="1">The sequence shown here is derived from an EMBL/GenBank/DDBJ whole genome shotgun (WGS) entry which is preliminary data.</text>
</comment>
<dbReference type="RefSeq" id="WP_184955067.1">
    <property type="nucleotide sequence ID" value="NZ_BOMC01000020.1"/>
</dbReference>
<dbReference type="AlphaFoldDB" id="A0A7W7D185"/>
<gene>
    <name evidence="1" type="ORF">BKA14_007024</name>
</gene>